<dbReference type="RefSeq" id="WP_000126801.1">
    <property type="nucleotide sequence ID" value="NZ_BFZL01000034.1"/>
</dbReference>
<organism evidence="1 2">
    <name type="scientific">Escherichia coli</name>
    <dbReference type="NCBI Taxonomy" id="562"/>
    <lineage>
        <taxon>Bacteria</taxon>
        <taxon>Pseudomonadati</taxon>
        <taxon>Pseudomonadota</taxon>
        <taxon>Gammaproteobacteria</taxon>
        <taxon>Enterobacterales</taxon>
        <taxon>Enterobacteriaceae</taxon>
        <taxon>Escherichia</taxon>
    </lineage>
</organism>
<reference evidence="1 2" key="1">
    <citation type="submission" date="2019-09" db="EMBL/GenBank/DDBJ databases">
        <authorList>
            <consortium name="NARMS: The National Antimicrobial Resistance Monitoring System"/>
        </authorList>
    </citation>
    <scope>NUCLEOTIDE SEQUENCE [LARGE SCALE GENOMIC DNA]</scope>
    <source>
        <strain evidence="1 2">FSIS11923834</strain>
    </source>
</reference>
<protein>
    <submittedName>
        <fullName evidence="1">Uncharacterized protein</fullName>
    </submittedName>
</protein>
<dbReference type="AlphaFoldDB" id="A0A8S7N6J9"/>
<evidence type="ECO:0000313" key="2">
    <source>
        <dbReference type="Proteomes" id="UP000533482"/>
    </source>
</evidence>
<accession>A0A8S7N6J9</accession>
<comment type="caution">
    <text evidence="1">The sequence shown here is derived from an EMBL/GenBank/DDBJ whole genome shotgun (WGS) entry which is preliminary data.</text>
</comment>
<proteinExistence type="predicted"/>
<dbReference type="EMBL" id="AASOHJ010000049">
    <property type="protein sequence ID" value="EFE8676035.1"/>
    <property type="molecule type" value="Genomic_DNA"/>
</dbReference>
<evidence type="ECO:0000313" key="1">
    <source>
        <dbReference type="EMBL" id="EFE8676035.1"/>
    </source>
</evidence>
<gene>
    <name evidence="1" type="ORF">F7N46_23540</name>
</gene>
<sequence length="319" mass="36638">MTAQQSDALREIANKARVTTILQSKAWKDTQRILQRSGLVCRERSEPFDPEKHFDCYTVRYLYLLNIIALELKPDTRIKVEVGQWYRITGKHLSLNVPPFMLIPRHIRRKVDGFRQSGKTTKKPAQQFTGSLYKALSGDIDSAKLDAWIAGLPLSALEGAKEISSMGFNPWVVAKSVRRSASPTFELFYQEYQSLVLKSVFKTEPGFEQLLTRLSFIKQSILRKQQYRVKSELLEILGNVLFFTLLYNQGCPGEFVNALVEKEATYLKASPGEEKVKAYQKMINYIEEFCNKMTEKYLISAAKRHYQKKKITRIGSGES</sequence>
<dbReference type="Proteomes" id="UP000533482">
    <property type="component" value="Unassembled WGS sequence"/>
</dbReference>
<name>A0A8S7N6J9_ECOLX</name>